<evidence type="ECO:0000256" key="2">
    <source>
        <dbReference type="ARBA" id="ARBA00022741"/>
    </source>
</evidence>
<dbReference type="SUPFAM" id="SSF55681">
    <property type="entry name" value="Class II aaRS and biotin synthetases"/>
    <property type="match status" value="1"/>
</dbReference>
<evidence type="ECO:0000313" key="11">
    <source>
        <dbReference type="Proteomes" id="UP000029052"/>
    </source>
</evidence>
<feature type="domain" description="Aminoacyl-transfer RNA synthetases class-II family profile" evidence="9">
    <location>
        <begin position="237"/>
        <end position="458"/>
    </location>
</feature>
<evidence type="ECO:0000256" key="1">
    <source>
        <dbReference type="ARBA" id="ARBA00022598"/>
    </source>
</evidence>
<comment type="caution">
    <text evidence="10">The sequence shown here is derived from an EMBL/GenBank/DDBJ whole genome shotgun (WGS) entry which is preliminary data.</text>
</comment>
<dbReference type="HAMAP" id="MF_00176">
    <property type="entry name" value="Ser_tRNA_synth_type1"/>
    <property type="match status" value="1"/>
</dbReference>
<dbReference type="PROSITE" id="PS50862">
    <property type="entry name" value="AA_TRNA_LIGASE_II"/>
    <property type="match status" value="1"/>
</dbReference>
<comment type="subcellular location">
    <subcellularLocation>
        <location evidence="6">Cytoplasm</location>
    </subcellularLocation>
</comment>
<accession>A0A087BBH4</accession>
<dbReference type="InterPro" id="IPR045864">
    <property type="entry name" value="aa-tRNA-synth_II/BPL/LPL"/>
</dbReference>
<reference evidence="10 11" key="1">
    <citation type="submission" date="2014-03" db="EMBL/GenBank/DDBJ databases">
        <title>Genomics of Bifidobacteria.</title>
        <authorList>
            <person name="Ventura M."/>
            <person name="Milani C."/>
            <person name="Lugli G.A."/>
        </authorList>
    </citation>
    <scope>NUCLEOTIDE SEQUENCE [LARGE SCALE GENOMIC DNA]</scope>
    <source>
        <strain evidence="10 11">LMG 11591</strain>
    </source>
</reference>
<dbReference type="STRING" id="1692.BMAGN_0335"/>
<evidence type="ECO:0000256" key="6">
    <source>
        <dbReference type="HAMAP-Rule" id="MF_00176"/>
    </source>
</evidence>
<dbReference type="UniPathway" id="UPA00906">
    <property type="reaction ID" value="UER00895"/>
</dbReference>
<dbReference type="CDD" id="cd00770">
    <property type="entry name" value="SerRS_core"/>
    <property type="match status" value="1"/>
</dbReference>
<dbReference type="Gene3D" id="3.30.930.10">
    <property type="entry name" value="Bira Bifunctional Protein, Domain 2"/>
    <property type="match status" value="1"/>
</dbReference>
<feature type="binding site" evidence="7">
    <location>
        <position position="282"/>
    </location>
    <ligand>
        <name>L-serine</name>
        <dbReference type="ChEBI" id="CHEBI:33384"/>
    </ligand>
</feature>
<keyword evidence="5 6" id="KW-0030">Aminoacyl-tRNA synthetase</keyword>
<dbReference type="InterPro" id="IPR015866">
    <property type="entry name" value="Ser-tRNA-synth_1_N"/>
</dbReference>
<dbReference type="InterPro" id="IPR002314">
    <property type="entry name" value="aa-tRNA-synt_IIb"/>
</dbReference>
<feature type="binding site" evidence="6">
    <location>
        <position position="434"/>
    </location>
    <ligand>
        <name>L-serine</name>
        <dbReference type="ChEBI" id="CHEBI:33384"/>
    </ligand>
</feature>
<organism evidence="10 11">
    <name type="scientific">Bifidobacterium magnum</name>
    <dbReference type="NCBI Taxonomy" id="1692"/>
    <lineage>
        <taxon>Bacteria</taxon>
        <taxon>Bacillati</taxon>
        <taxon>Actinomycetota</taxon>
        <taxon>Actinomycetes</taxon>
        <taxon>Bifidobacteriales</taxon>
        <taxon>Bifidobacteriaceae</taxon>
        <taxon>Bifidobacterium</taxon>
    </lineage>
</organism>
<sequence length="478" mass="53505">MFRKFTVLIIKQFHRSCAYGNVTLPKRCDSRAFAQRTGHKRLSANRITLEPMLDIQFIREHPEIVKDSQRKRGESVELVDEVLRTDEVRRASLKEYEEARAKQKEIGKQVAKAAPEEKAALIAQTKALSEEVSQHKADADAAAGEYTTAMWKLSNIVEPEAPEGGEDDYVVVKKVGTIRDFAAEGFEPKDHLTLGEGVAGIDMKRGVKVSGSRFYFLRGAIARLQIAMLTMAVDQAEEHGFTLAITPTLVRPEIMRGTGFLNSHADEIYRLREPDEDYLVGTSEVALAGMHENEILDLNNGPLRYCGWSSCYRREAGAAGKDTSGIIRVHQFDKVEMFVYAKPEDSYKEHEHLLAMEEEMLGKVEVPYRVIDTAAGDLGSSAARKFDCEAWVPTQGRYRELTSTSNCTQYQARRLNIRERVDGGTEAVATLNGTLATTRWLVAIMENHQQKDGSIVIPKAMRAYMGGKEVIEPTAWEA</sequence>
<dbReference type="InterPro" id="IPR042103">
    <property type="entry name" value="SerRS_1_N_sf"/>
</dbReference>
<dbReference type="eggNOG" id="COG0172">
    <property type="taxonomic scope" value="Bacteria"/>
</dbReference>
<dbReference type="GO" id="GO:0016260">
    <property type="term" value="P:selenocysteine biosynthetic process"/>
    <property type="evidence" value="ECO:0007669"/>
    <property type="project" value="UniProtKB-UniRule"/>
</dbReference>
<keyword evidence="4 6" id="KW-0648">Protein biosynthesis</keyword>
<comment type="catalytic activity">
    <reaction evidence="6">
        <text>tRNA(Ser) + L-serine + ATP = L-seryl-tRNA(Ser) + AMP + diphosphate + H(+)</text>
        <dbReference type="Rhea" id="RHEA:12292"/>
        <dbReference type="Rhea" id="RHEA-COMP:9669"/>
        <dbReference type="Rhea" id="RHEA-COMP:9703"/>
        <dbReference type="ChEBI" id="CHEBI:15378"/>
        <dbReference type="ChEBI" id="CHEBI:30616"/>
        <dbReference type="ChEBI" id="CHEBI:33019"/>
        <dbReference type="ChEBI" id="CHEBI:33384"/>
        <dbReference type="ChEBI" id="CHEBI:78442"/>
        <dbReference type="ChEBI" id="CHEBI:78533"/>
        <dbReference type="ChEBI" id="CHEBI:456215"/>
        <dbReference type="EC" id="6.1.1.11"/>
    </reaction>
</comment>
<dbReference type="InterPro" id="IPR033729">
    <property type="entry name" value="SerRS_core"/>
</dbReference>
<gene>
    <name evidence="6" type="primary">serS</name>
    <name evidence="10" type="ORF">BMAGN_0335</name>
</gene>
<dbReference type="AlphaFoldDB" id="A0A087BBH4"/>
<dbReference type="InterPro" id="IPR006195">
    <property type="entry name" value="aa-tRNA-synth_II"/>
</dbReference>
<dbReference type="GO" id="GO:0006434">
    <property type="term" value="P:seryl-tRNA aminoacylation"/>
    <property type="evidence" value="ECO:0007669"/>
    <property type="project" value="UniProtKB-UniRule"/>
</dbReference>
<dbReference type="InterPro" id="IPR002317">
    <property type="entry name" value="Ser-tRNA-ligase_type_1"/>
</dbReference>
<comment type="similarity">
    <text evidence="6">Belongs to the class-II aminoacyl-tRNA synthetase family. Type-1 seryl-tRNA synthetase subfamily.</text>
</comment>
<feature type="binding site" evidence="6 7">
    <location>
        <position position="336"/>
    </location>
    <ligand>
        <name>L-serine</name>
        <dbReference type="ChEBI" id="CHEBI:33384"/>
    </ligand>
</feature>
<comment type="catalytic activity">
    <reaction evidence="6">
        <text>tRNA(Sec) + L-serine + ATP = L-seryl-tRNA(Sec) + AMP + diphosphate + H(+)</text>
        <dbReference type="Rhea" id="RHEA:42580"/>
        <dbReference type="Rhea" id="RHEA-COMP:9742"/>
        <dbReference type="Rhea" id="RHEA-COMP:10128"/>
        <dbReference type="ChEBI" id="CHEBI:15378"/>
        <dbReference type="ChEBI" id="CHEBI:30616"/>
        <dbReference type="ChEBI" id="CHEBI:33019"/>
        <dbReference type="ChEBI" id="CHEBI:33384"/>
        <dbReference type="ChEBI" id="CHEBI:78442"/>
        <dbReference type="ChEBI" id="CHEBI:78533"/>
        <dbReference type="ChEBI" id="CHEBI:456215"/>
        <dbReference type="EC" id="6.1.1.11"/>
    </reaction>
</comment>
<dbReference type="Proteomes" id="UP000029052">
    <property type="component" value="Unassembled WGS sequence"/>
</dbReference>
<name>A0A087BBH4_9BIFI</name>
<evidence type="ECO:0000256" key="8">
    <source>
        <dbReference type="PIRSR" id="PIRSR001529-2"/>
    </source>
</evidence>
<feature type="binding site" evidence="7">
    <location>
        <position position="432"/>
    </location>
    <ligand>
        <name>L-serine</name>
        <dbReference type="ChEBI" id="CHEBI:33384"/>
    </ligand>
</feature>
<evidence type="ECO:0000256" key="5">
    <source>
        <dbReference type="ARBA" id="ARBA00023146"/>
    </source>
</evidence>
<comment type="pathway">
    <text evidence="6">Aminoacyl-tRNA biosynthesis; selenocysteinyl-tRNA(Sec) biosynthesis; L-seryl-tRNA(Sec) from L-serine and tRNA(Sec): step 1/1.</text>
</comment>
<evidence type="ECO:0000256" key="3">
    <source>
        <dbReference type="ARBA" id="ARBA00022840"/>
    </source>
</evidence>
<feature type="binding site" evidence="7">
    <location>
        <position position="313"/>
    </location>
    <ligand>
        <name>L-serine</name>
        <dbReference type="ChEBI" id="CHEBI:33384"/>
    </ligand>
</feature>
<proteinExistence type="inferred from homology"/>
<evidence type="ECO:0000259" key="9">
    <source>
        <dbReference type="PROSITE" id="PS50862"/>
    </source>
</evidence>
<keyword evidence="6" id="KW-0963">Cytoplasm</keyword>
<dbReference type="GO" id="GO:0005524">
    <property type="term" value="F:ATP binding"/>
    <property type="evidence" value="ECO:0007669"/>
    <property type="project" value="UniProtKB-UniRule"/>
</dbReference>
<evidence type="ECO:0000256" key="4">
    <source>
        <dbReference type="ARBA" id="ARBA00022917"/>
    </source>
</evidence>
<comment type="subunit">
    <text evidence="6">Homodimer. The tRNA molecule binds across the dimer.</text>
</comment>
<dbReference type="PIRSF" id="PIRSF001529">
    <property type="entry name" value="Ser-tRNA-synth_IIa"/>
    <property type="match status" value="1"/>
</dbReference>
<dbReference type="Gene3D" id="1.10.287.40">
    <property type="entry name" value="Serine-tRNA synthetase, tRNA binding domain"/>
    <property type="match status" value="1"/>
</dbReference>
<dbReference type="GO" id="GO:0005737">
    <property type="term" value="C:cytoplasm"/>
    <property type="evidence" value="ECO:0007669"/>
    <property type="project" value="UniProtKB-SubCell"/>
</dbReference>
<comment type="domain">
    <text evidence="6">Consists of two distinct domains, a catalytic core and a N-terminal extension that is involved in tRNA binding.</text>
</comment>
<feature type="site" description="Important for serine binding" evidence="7">
    <location>
        <position position="434"/>
    </location>
</feature>
<evidence type="ECO:0000256" key="7">
    <source>
        <dbReference type="PIRSR" id="PIRSR001529-1"/>
    </source>
</evidence>
<protein>
    <recommendedName>
        <fullName evidence="6">Serine--tRNA ligase</fullName>
        <ecNumber evidence="6">6.1.1.11</ecNumber>
    </recommendedName>
    <alternativeName>
        <fullName evidence="6">Seryl-tRNA synthetase</fullName>
        <shortName evidence="6">SerRS</shortName>
    </alternativeName>
    <alternativeName>
        <fullName evidence="6">Seryl-tRNA(Ser/Sec) synthetase</fullName>
    </alternativeName>
</protein>
<dbReference type="PRINTS" id="PR00981">
    <property type="entry name" value="TRNASYNTHSER"/>
</dbReference>
<feature type="binding site" evidence="8">
    <location>
        <begin position="329"/>
        <end position="332"/>
    </location>
    <ligand>
        <name>ATP</name>
        <dbReference type="ChEBI" id="CHEBI:30616"/>
    </ligand>
</feature>
<dbReference type="Pfam" id="PF02403">
    <property type="entry name" value="Seryl_tRNA_N"/>
    <property type="match status" value="1"/>
</dbReference>
<dbReference type="SUPFAM" id="SSF46589">
    <property type="entry name" value="tRNA-binding arm"/>
    <property type="match status" value="1"/>
</dbReference>
<dbReference type="EMBL" id="JGZB01000004">
    <property type="protein sequence ID" value="KFI68374.1"/>
    <property type="molecule type" value="Genomic_DNA"/>
</dbReference>
<dbReference type="GO" id="GO:0004828">
    <property type="term" value="F:serine-tRNA ligase activity"/>
    <property type="evidence" value="ECO:0007669"/>
    <property type="project" value="UniProtKB-UniRule"/>
</dbReference>
<keyword evidence="11" id="KW-1185">Reference proteome</keyword>
<keyword evidence="3 6" id="KW-0067">ATP-binding</keyword>
<dbReference type="EC" id="6.1.1.11" evidence="6"/>
<keyword evidence="2 6" id="KW-0547">Nucleotide-binding</keyword>
<keyword evidence="1 6" id="KW-0436">Ligase</keyword>
<comment type="function">
    <text evidence="6">Catalyzes the attachment of serine to tRNA(Ser). Is also able to aminoacylate tRNA(Sec) with serine, to form the misacylated tRNA L-seryl-tRNA(Sec), which will be further converted into selenocysteinyl-tRNA(Sec).</text>
</comment>
<feature type="binding site" evidence="6 8">
    <location>
        <begin position="313"/>
        <end position="315"/>
    </location>
    <ligand>
        <name>ATP</name>
        <dbReference type="ChEBI" id="CHEBI:30616"/>
    </ligand>
</feature>
<dbReference type="InterPro" id="IPR010978">
    <property type="entry name" value="tRNA-bd_arm"/>
</dbReference>
<feature type="binding site" evidence="6">
    <location>
        <begin position="282"/>
        <end position="284"/>
    </location>
    <ligand>
        <name>L-serine</name>
        <dbReference type="ChEBI" id="CHEBI:33384"/>
    </ligand>
</feature>
<dbReference type="Pfam" id="PF00587">
    <property type="entry name" value="tRNA-synt_2b"/>
    <property type="match status" value="1"/>
</dbReference>
<dbReference type="NCBIfam" id="TIGR00414">
    <property type="entry name" value="serS"/>
    <property type="match status" value="1"/>
</dbReference>
<feature type="binding site" evidence="6 8">
    <location>
        <begin position="400"/>
        <end position="403"/>
    </location>
    <ligand>
        <name>ATP</name>
        <dbReference type="ChEBI" id="CHEBI:30616"/>
    </ligand>
</feature>
<evidence type="ECO:0000313" key="10">
    <source>
        <dbReference type="EMBL" id="KFI68374.1"/>
    </source>
</evidence>
<dbReference type="PANTHER" id="PTHR11778">
    <property type="entry name" value="SERYL-TRNA SYNTHETASE"/>
    <property type="match status" value="1"/>
</dbReference>
<feature type="binding site" evidence="6">
    <location>
        <position position="329"/>
    </location>
    <ligand>
        <name>ATP</name>
        <dbReference type="ChEBI" id="CHEBI:30616"/>
    </ligand>
</feature>